<gene>
    <name evidence="1" type="ORF">WJU16_05280</name>
</gene>
<proteinExistence type="predicted"/>
<dbReference type="RefSeq" id="WP_341837278.1">
    <property type="nucleotide sequence ID" value="NZ_CP149822.1"/>
</dbReference>
<dbReference type="Proteomes" id="UP001485459">
    <property type="component" value="Chromosome"/>
</dbReference>
<accession>A0ABZ2YRP2</accession>
<evidence type="ECO:0000313" key="2">
    <source>
        <dbReference type="Proteomes" id="UP001485459"/>
    </source>
</evidence>
<evidence type="ECO:0000313" key="1">
    <source>
        <dbReference type="EMBL" id="WZN42444.1"/>
    </source>
</evidence>
<reference evidence="2" key="1">
    <citation type="submission" date="2024-03" db="EMBL/GenBank/DDBJ databases">
        <title>Chitinophaga horti sp. nov., isolated from garden soil.</title>
        <authorList>
            <person name="Lee D.S."/>
            <person name="Han D.M."/>
            <person name="Baek J.H."/>
            <person name="Choi D.G."/>
            <person name="Jeon J.H."/>
            <person name="Jeon C.O."/>
        </authorList>
    </citation>
    <scope>NUCLEOTIDE SEQUENCE [LARGE SCALE GENOMIC DNA]</scope>
    <source>
        <strain evidence="2">GPA1</strain>
    </source>
</reference>
<organism evidence="1 2">
    <name type="scientific">Chitinophaga pollutisoli</name>
    <dbReference type="NCBI Taxonomy" id="3133966"/>
    <lineage>
        <taxon>Bacteria</taxon>
        <taxon>Pseudomonadati</taxon>
        <taxon>Bacteroidota</taxon>
        <taxon>Chitinophagia</taxon>
        <taxon>Chitinophagales</taxon>
        <taxon>Chitinophagaceae</taxon>
        <taxon>Chitinophaga</taxon>
    </lineage>
</organism>
<dbReference type="EMBL" id="CP149822">
    <property type="protein sequence ID" value="WZN42444.1"/>
    <property type="molecule type" value="Genomic_DNA"/>
</dbReference>
<keyword evidence="2" id="KW-1185">Reference proteome</keyword>
<sequence length="119" mass="13832">MSREKKFELLRLLEYLKQENILLKQRLMEALRIDSSRQFLERAEALQQQFLQNDQALALMHHDLVMLYQKHSDCKSYLLQREGLESDLGRMKEEFEHLRLQCADLPSSGAAPASCGLPG</sequence>
<name>A0ABZ2YRP2_9BACT</name>
<protein>
    <submittedName>
        <fullName evidence="1">Uncharacterized protein</fullName>
    </submittedName>
</protein>